<dbReference type="SUPFAM" id="SSF53335">
    <property type="entry name" value="S-adenosyl-L-methionine-dependent methyltransferases"/>
    <property type="match status" value="1"/>
</dbReference>
<proteinExistence type="predicted"/>
<dbReference type="InterPro" id="IPR050362">
    <property type="entry name" value="Cation-dep_OMT"/>
</dbReference>
<organism evidence="4 5">
    <name type="scientific">Candidatus Francisella endociliophora</name>
    <dbReference type="NCBI Taxonomy" id="653937"/>
    <lineage>
        <taxon>Bacteria</taxon>
        <taxon>Pseudomonadati</taxon>
        <taxon>Pseudomonadota</taxon>
        <taxon>Gammaproteobacteria</taxon>
        <taxon>Thiotrichales</taxon>
        <taxon>Francisellaceae</taxon>
        <taxon>Francisella</taxon>
    </lineage>
</organism>
<accession>A0A097ELX2</accession>
<dbReference type="InterPro" id="IPR002935">
    <property type="entry name" value="SAM_O-MeTrfase"/>
</dbReference>
<dbReference type="RefSeq" id="WP_040007517.1">
    <property type="nucleotide sequence ID" value="NZ_CP009574.1"/>
</dbReference>
<evidence type="ECO:0000256" key="2">
    <source>
        <dbReference type="ARBA" id="ARBA00022679"/>
    </source>
</evidence>
<dbReference type="PANTHER" id="PTHR10509">
    <property type="entry name" value="O-METHYLTRANSFERASE-RELATED"/>
    <property type="match status" value="1"/>
</dbReference>
<sequence>MKQNQFTQDDIWQYCLDHTSNLSCNLNQLANNTKESVHGSQMLSEQIVTKLLQFFVFTTQAKICVDVGTFTGMSAIAMAEAAPDAKIYTFDRPNQSGENLARQFIGKYPNITYCEGDAVDLLSSLPNNVDIAFIDADKKQTQNYFDILIEKLSDRGLIIVDDILWRGEVINPQDKRAKALDDFNKYVNQRDDVETLVLPIRHGVNIIRKVL</sequence>
<evidence type="ECO:0000256" key="1">
    <source>
        <dbReference type="ARBA" id="ARBA00022603"/>
    </source>
</evidence>
<dbReference type="eggNOG" id="COG4122">
    <property type="taxonomic scope" value="Bacteria"/>
</dbReference>
<name>A0A097ELX2_9GAMM</name>
<dbReference type="OrthoDB" id="9799672at2"/>
<keyword evidence="5" id="KW-1185">Reference proteome</keyword>
<dbReference type="PROSITE" id="PS51682">
    <property type="entry name" value="SAM_OMT_I"/>
    <property type="match status" value="1"/>
</dbReference>
<dbReference type="GO" id="GO:0008757">
    <property type="term" value="F:S-adenosylmethionine-dependent methyltransferase activity"/>
    <property type="evidence" value="ECO:0007669"/>
    <property type="project" value="TreeGrafter"/>
</dbReference>
<keyword evidence="2" id="KW-0808">Transferase</keyword>
<keyword evidence="3" id="KW-0949">S-adenosyl-L-methionine</keyword>
<dbReference type="AlphaFoldDB" id="A0A097ELX2"/>
<keyword evidence="1 4" id="KW-0489">Methyltransferase</keyword>
<dbReference type="HOGENOM" id="CLU_067676_4_0_6"/>
<dbReference type="GO" id="GO:0008171">
    <property type="term" value="F:O-methyltransferase activity"/>
    <property type="evidence" value="ECO:0007669"/>
    <property type="project" value="InterPro"/>
</dbReference>
<dbReference type="PANTHER" id="PTHR10509:SF14">
    <property type="entry name" value="CAFFEOYL-COA O-METHYLTRANSFERASE 3-RELATED"/>
    <property type="match status" value="1"/>
</dbReference>
<protein>
    <submittedName>
        <fullName evidence="4">Methyltransferase</fullName>
    </submittedName>
</protein>
<dbReference type="CDD" id="cd02440">
    <property type="entry name" value="AdoMet_MTases"/>
    <property type="match status" value="1"/>
</dbReference>
<evidence type="ECO:0000313" key="4">
    <source>
        <dbReference type="EMBL" id="AIT08566.1"/>
    </source>
</evidence>
<dbReference type="EMBL" id="CP009574">
    <property type="protein sequence ID" value="AIT08566.1"/>
    <property type="molecule type" value="Genomic_DNA"/>
</dbReference>
<dbReference type="GO" id="GO:0032259">
    <property type="term" value="P:methylation"/>
    <property type="evidence" value="ECO:0007669"/>
    <property type="project" value="UniProtKB-KW"/>
</dbReference>
<dbReference type="STRING" id="1547445.LO80_00320"/>
<dbReference type="Proteomes" id="UP000029672">
    <property type="component" value="Chromosome"/>
</dbReference>
<dbReference type="InterPro" id="IPR029063">
    <property type="entry name" value="SAM-dependent_MTases_sf"/>
</dbReference>
<gene>
    <name evidence="4" type="ORF">LO80_00320</name>
</gene>
<reference evidence="4 5" key="1">
    <citation type="submission" date="2014-10" db="EMBL/GenBank/DDBJ databases">
        <title>Whole genome sequence of Francisella endociliophora strain FSC1006, isolated from a laboratory culture of the marine ciliate Euplotes raikovi.</title>
        <authorList>
            <person name="Granberg M."/>
            <person name="Backman S."/>
            <person name="Lundmark E."/>
            <person name="Nilsson E."/>
            <person name="Karlsson E."/>
            <person name="Thelaus J."/>
            <person name="Ohrman C."/>
            <person name="Larkeryd A."/>
            <person name="Stenberg P."/>
        </authorList>
    </citation>
    <scope>NUCLEOTIDE SEQUENCE [LARGE SCALE GENOMIC DNA]</scope>
    <source>
        <strain evidence="4 5">FSC1006</strain>
    </source>
</reference>
<dbReference type="Gene3D" id="3.40.50.150">
    <property type="entry name" value="Vaccinia Virus protein VP39"/>
    <property type="match status" value="1"/>
</dbReference>
<evidence type="ECO:0000313" key="5">
    <source>
        <dbReference type="Proteomes" id="UP000029672"/>
    </source>
</evidence>
<evidence type="ECO:0000256" key="3">
    <source>
        <dbReference type="ARBA" id="ARBA00022691"/>
    </source>
</evidence>
<dbReference type="KEGG" id="frf:LO80_00320"/>
<dbReference type="Pfam" id="PF01596">
    <property type="entry name" value="Methyltransf_3"/>
    <property type="match status" value="1"/>
</dbReference>